<keyword evidence="1" id="KW-0812">Transmembrane</keyword>
<evidence type="ECO:0008006" key="4">
    <source>
        <dbReference type="Google" id="ProtNLM"/>
    </source>
</evidence>
<accession>A0ABQ9GUB2</accession>
<keyword evidence="1" id="KW-1133">Transmembrane helix</keyword>
<keyword evidence="3" id="KW-1185">Reference proteome</keyword>
<sequence>MVTCRKTKFYEIRLLDSDFSSWLKLMAEEMYSTYCTVCGTSIALSNMGKHALRSHMAEKKPVAAVSCREQLANLNYLSEYCHQAGFTSFCICWCMHAVMQNHSLRGSESSVLLFPLMFPDSQIILKMKMHGTKIGFIFMVNFLKCAVSVSTLLQGSKNH</sequence>
<dbReference type="Proteomes" id="UP001159363">
    <property type="component" value="Chromosome 8"/>
</dbReference>
<feature type="transmembrane region" description="Helical" evidence="1">
    <location>
        <begin position="134"/>
        <end position="153"/>
    </location>
</feature>
<dbReference type="EMBL" id="JARBHB010000009">
    <property type="protein sequence ID" value="KAJ8875623.1"/>
    <property type="molecule type" value="Genomic_DNA"/>
</dbReference>
<evidence type="ECO:0000313" key="3">
    <source>
        <dbReference type="Proteomes" id="UP001159363"/>
    </source>
</evidence>
<reference evidence="2 3" key="1">
    <citation type="submission" date="2023-02" db="EMBL/GenBank/DDBJ databases">
        <title>LHISI_Scaffold_Assembly.</title>
        <authorList>
            <person name="Stuart O.P."/>
            <person name="Cleave R."/>
            <person name="Magrath M.J.L."/>
            <person name="Mikheyev A.S."/>
        </authorList>
    </citation>
    <scope>NUCLEOTIDE SEQUENCE [LARGE SCALE GENOMIC DNA]</scope>
    <source>
        <strain evidence="2">Daus_M_001</strain>
        <tissue evidence="2">Leg muscle</tissue>
    </source>
</reference>
<protein>
    <recommendedName>
        <fullName evidence="4">BED-type domain-containing protein</fullName>
    </recommendedName>
</protein>
<comment type="caution">
    <text evidence="2">The sequence shown here is derived from an EMBL/GenBank/DDBJ whole genome shotgun (WGS) entry which is preliminary data.</text>
</comment>
<organism evidence="2 3">
    <name type="scientific">Dryococelus australis</name>
    <dbReference type="NCBI Taxonomy" id="614101"/>
    <lineage>
        <taxon>Eukaryota</taxon>
        <taxon>Metazoa</taxon>
        <taxon>Ecdysozoa</taxon>
        <taxon>Arthropoda</taxon>
        <taxon>Hexapoda</taxon>
        <taxon>Insecta</taxon>
        <taxon>Pterygota</taxon>
        <taxon>Neoptera</taxon>
        <taxon>Polyneoptera</taxon>
        <taxon>Phasmatodea</taxon>
        <taxon>Verophasmatodea</taxon>
        <taxon>Anareolatae</taxon>
        <taxon>Phasmatidae</taxon>
        <taxon>Eurycanthinae</taxon>
        <taxon>Dryococelus</taxon>
    </lineage>
</organism>
<evidence type="ECO:0000256" key="1">
    <source>
        <dbReference type="SAM" id="Phobius"/>
    </source>
</evidence>
<name>A0ABQ9GUB2_9NEOP</name>
<evidence type="ECO:0000313" key="2">
    <source>
        <dbReference type="EMBL" id="KAJ8875623.1"/>
    </source>
</evidence>
<proteinExistence type="predicted"/>
<keyword evidence="1" id="KW-0472">Membrane</keyword>
<gene>
    <name evidence="2" type="ORF">PR048_023519</name>
</gene>